<accession>A0A0B7A147</accession>
<dbReference type="Pfam" id="PF16746">
    <property type="entry name" value="BAR_3"/>
    <property type="match status" value="1"/>
</dbReference>
<organism evidence="3">
    <name type="scientific">Arion vulgaris</name>
    <dbReference type="NCBI Taxonomy" id="1028688"/>
    <lineage>
        <taxon>Eukaryota</taxon>
        <taxon>Metazoa</taxon>
        <taxon>Spiralia</taxon>
        <taxon>Lophotrochozoa</taxon>
        <taxon>Mollusca</taxon>
        <taxon>Gastropoda</taxon>
        <taxon>Heterobranchia</taxon>
        <taxon>Euthyneura</taxon>
        <taxon>Panpulmonata</taxon>
        <taxon>Eupulmonata</taxon>
        <taxon>Stylommatophora</taxon>
        <taxon>Helicina</taxon>
        <taxon>Arionoidea</taxon>
        <taxon>Arionidae</taxon>
        <taxon>Arion</taxon>
    </lineage>
</organism>
<proteinExistence type="predicted"/>
<dbReference type="InterPro" id="IPR047225">
    <property type="entry name" value="PH_GRAF"/>
</dbReference>
<dbReference type="PANTHER" id="PTHR12552">
    <property type="entry name" value="OLIGOPHRENIN 1"/>
    <property type="match status" value="1"/>
</dbReference>
<dbReference type="Gene3D" id="2.30.29.30">
    <property type="entry name" value="Pleckstrin-homology domain (PH domain)/Phosphotyrosine-binding domain (PTB)"/>
    <property type="match status" value="1"/>
</dbReference>
<dbReference type="InterPro" id="IPR004148">
    <property type="entry name" value="BAR_dom"/>
</dbReference>
<dbReference type="PROSITE" id="PS50003">
    <property type="entry name" value="PH_DOMAIN"/>
    <property type="match status" value="1"/>
</dbReference>
<evidence type="ECO:0000256" key="1">
    <source>
        <dbReference type="ARBA" id="ARBA00022468"/>
    </source>
</evidence>
<dbReference type="GO" id="GO:0005096">
    <property type="term" value="F:GTPase activator activity"/>
    <property type="evidence" value="ECO:0007669"/>
    <property type="project" value="UniProtKB-KW"/>
</dbReference>
<dbReference type="InterPro" id="IPR011993">
    <property type="entry name" value="PH-like_dom_sf"/>
</dbReference>
<evidence type="ECO:0000259" key="2">
    <source>
        <dbReference type="PROSITE" id="PS50003"/>
    </source>
</evidence>
<dbReference type="Gene3D" id="1.20.1270.60">
    <property type="entry name" value="Arfaptin homology (AH) domain/BAR domain"/>
    <property type="match status" value="1"/>
</dbReference>
<dbReference type="EMBL" id="HACG01027779">
    <property type="protein sequence ID" value="CEK74644.1"/>
    <property type="molecule type" value="Transcribed_RNA"/>
</dbReference>
<dbReference type="FunFam" id="1.20.1270.60:FF:000001">
    <property type="entry name" value="Rho GTPase-activating protein 26"/>
    <property type="match status" value="1"/>
</dbReference>
<dbReference type="SMART" id="SM00233">
    <property type="entry name" value="PH"/>
    <property type="match status" value="1"/>
</dbReference>
<dbReference type="GO" id="GO:0005737">
    <property type="term" value="C:cytoplasm"/>
    <property type="evidence" value="ECO:0007669"/>
    <property type="project" value="InterPro"/>
</dbReference>
<protein>
    <recommendedName>
        <fullName evidence="2">PH domain-containing protein</fullName>
    </recommendedName>
</protein>
<dbReference type="AlphaFoldDB" id="A0A0B7A147"/>
<dbReference type="CDD" id="cd01249">
    <property type="entry name" value="BAR-PH_GRAF_family"/>
    <property type="match status" value="1"/>
</dbReference>
<dbReference type="InterPro" id="IPR001849">
    <property type="entry name" value="PH_domain"/>
</dbReference>
<reference evidence="3" key="1">
    <citation type="submission" date="2014-12" db="EMBL/GenBank/DDBJ databases">
        <title>Insight into the proteome of Arion vulgaris.</title>
        <authorList>
            <person name="Aradska J."/>
            <person name="Bulat T."/>
            <person name="Smidak R."/>
            <person name="Sarate P."/>
            <person name="Gangsoo J."/>
            <person name="Sialana F."/>
            <person name="Bilban M."/>
            <person name="Lubec G."/>
        </authorList>
    </citation>
    <scope>NUCLEOTIDE SEQUENCE</scope>
    <source>
        <tissue evidence="3">Skin</tissue>
    </source>
</reference>
<gene>
    <name evidence="3" type="primary">ORF91974</name>
</gene>
<sequence>MVLQPLEFADCLTDSPYFRTKLAEHERELDRINKSIKQLVHHGRDVYTAAKQFSKAQRTFAKDMMEFKFECIGNQLTDDEIFISKSLSEFGKYIEKIEDHRQMMIDAAENLIMKPLENFRRDNIGAAKEEKKSFDKQTAKFCQSQEKYLNMKASKSNDSAAQEADTQVEFEKKEFYTASMKYVLRLQEVQEKKKFEFVEILLSYMLGWLTFYHQGYVDLEDFCSYESTLRQLLQKTRESFECTKDEAQILMGKMLNENKSLKPLDQSGTLKGFTRQGYLYLMEKKALGTTTWTKYYCQYKKETKDFYMILYNQMGGKLSEPEKYILEKCVRRASDTIERRFCFDLTVKEKSGSMTFQAISDEDRRLWLDAMDGKEPTYPMHNLKRKNPCLMKLDSILFGNP</sequence>
<dbReference type="SUPFAM" id="SSF50729">
    <property type="entry name" value="PH domain-like"/>
    <property type="match status" value="1"/>
</dbReference>
<name>A0A0B7A147_9EUPU</name>
<dbReference type="PANTHER" id="PTHR12552:SF1">
    <property type="entry name" value="RHO GTPASE-ACTIVATING PROTEIN GRAF"/>
    <property type="match status" value="1"/>
</dbReference>
<keyword evidence="1" id="KW-0343">GTPase activation</keyword>
<dbReference type="Pfam" id="PF00169">
    <property type="entry name" value="PH"/>
    <property type="match status" value="1"/>
</dbReference>
<evidence type="ECO:0000313" key="3">
    <source>
        <dbReference type="EMBL" id="CEK74644.1"/>
    </source>
</evidence>
<dbReference type="InterPro" id="IPR047234">
    <property type="entry name" value="GRAF_fam"/>
</dbReference>
<dbReference type="InterPro" id="IPR027267">
    <property type="entry name" value="AH/BAR_dom_sf"/>
</dbReference>
<feature type="domain" description="PH" evidence="2">
    <location>
        <begin position="272"/>
        <end position="376"/>
    </location>
</feature>
<dbReference type="SUPFAM" id="SSF103657">
    <property type="entry name" value="BAR/IMD domain-like"/>
    <property type="match status" value="1"/>
</dbReference>